<dbReference type="InterPro" id="IPR041715">
    <property type="entry name" value="HisRS-like_core"/>
</dbReference>
<keyword evidence="3" id="KW-1185">Reference proteome</keyword>
<protein>
    <recommendedName>
        <fullName evidence="1">Class II Histidinyl-tRNA synthetase (HisRS)-like catalytic core domain-containing protein</fullName>
    </recommendedName>
</protein>
<name>A0A292YBZ3_9BACT</name>
<accession>A0A292YBZ3</accession>
<dbReference type="Proteomes" id="UP000217944">
    <property type="component" value="Unassembled WGS sequence"/>
</dbReference>
<dbReference type="PANTHER" id="PTHR43707:SF1">
    <property type="entry name" value="HISTIDINE--TRNA LIGASE, MITOCHONDRIAL-RELATED"/>
    <property type="match status" value="1"/>
</dbReference>
<organism evidence="2 3">
    <name type="scientific">Lebetimonas natsushimae</name>
    <dbReference type="NCBI Taxonomy" id="1936991"/>
    <lineage>
        <taxon>Bacteria</taxon>
        <taxon>Pseudomonadati</taxon>
        <taxon>Campylobacterota</taxon>
        <taxon>Epsilonproteobacteria</taxon>
        <taxon>Nautiliales</taxon>
        <taxon>Nautiliaceae</taxon>
        <taxon>Lebetimonas</taxon>
    </lineage>
</organism>
<dbReference type="OrthoDB" id="5342252at2"/>
<dbReference type="Gene3D" id="3.30.930.10">
    <property type="entry name" value="Bira Bifunctional Protein, Domain 2"/>
    <property type="match status" value="1"/>
</dbReference>
<gene>
    <name evidence="2" type="ORF">LNAT_P0139</name>
</gene>
<proteinExistence type="predicted"/>
<dbReference type="SMR" id="A0A292YBZ3"/>
<dbReference type="SUPFAM" id="SSF55681">
    <property type="entry name" value="Class II aaRS and biotin synthetases"/>
    <property type="match status" value="1"/>
</dbReference>
<dbReference type="PANTHER" id="PTHR43707">
    <property type="entry name" value="HISTIDYL-TRNA SYNTHETASE"/>
    <property type="match status" value="1"/>
</dbReference>
<dbReference type="AlphaFoldDB" id="A0A292YBZ3"/>
<dbReference type="NCBIfam" id="NF008946">
    <property type="entry name" value="PRK12293.1"/>
    <property type="match status" value="1"/>
</dbReference>
<dbReference type="Pfam" id="PF13393">
    <property type="entry name" value="tRNA-synt_His"/>
    <property type="match status" value="1"/>
</dbReference>
<dbReference type="InterPro" id="IPR045864">
    <property type="entry name" value="aa-tRNA-synth_II/BPL/LPL"/>
</dbReference>
<evidence type="ECO:0000313" key="2">
    <source>
        <dbReference type="EMBL" id="GAX86844.1"/>
    </source>
</evidence>
<evidence type="ECO:0000313" key="3">
    <source>
        <dbReference type="Proteomes" id="UP000217944"/>
    </source>
</evidence>
<dbReference type="GO" id="GO:0006427">
    <property type="term" value="P:histidyl-tRNA aminoacylation"/>
    <property type="evidence" value="ECO:0007669"/>
    <property type="project" value="TreeGrafter"/>
</dbReference>
<dbReference type="RefSeq" id="WP_096258008.1">
    <property type="nucleotide sequence ID" value="NZ_BDME01000001.1"/>
</dbReference>
<dbReference type="EMBL" id="BDME01000001">
    <property type="protein sequence ID" value="GAX86844.1"/>
    <property type="molecule type" value="Genomic_DNA"/>
</dbReference>
<dbReference type="GO" id="GO:0004821">
    <property type="term" value="F:histidine-tRNA ligase activity"/>
    <property type="evidence" value="ECO:0007669"/>
    <property type="project" value="TreeGrafter"/>
</dbReference>
<reference evidence="2 3" key="1">
    <citation type="journal article" date="2017" name="Syst. Appl. Microbiol.">
        <title>Lebetimonas natsushimae sp. nov., a novel strictly anaerobic, moderately thermophilic chemoautotroph isolated from a deep-sea hydrothermal vent polychaete nest in the Mid-Okinawa Trough.</title>
        <authorList>
            <person name="Nagata R."/>
            <person name="Takaki Y."/>
            <person name="Tame A."/>
            <person name="Nunoura T."/>
            <person name="Muto H."/>
            <person name="Mino S."/>
            <person name="Sawayama S."/>
            <person name="Takai K."/>
            <person name="Nakagawa S."/>
        </authorList>
    </citation>
    <scope>NUCLEOTIDE SEQUENCE [LARGE SCALE GENOMIC DNA]</scope>
    <source>
        <strain evidence="2 3">HS1857</strain>
    </source>
</reference>
<dbReference type="InterPro" id="IPR004516">
    <property type="entry name" value="HisRS/HisZ"/>
</dbReference>
<dbReference type="GO" id="GO:0005737">
    <property type="term" value="C:cytoplasm"/>
    <property type="evidence" value="ECO:0007669"/>
    <property type="project" value="InterPro"/>
</dbReference>
<sequence length="270" mass="31954">MIFEHEIPSGSRFYFGKSAKIKREIEQIASEVFDTYEFEEIITPYFSYHQQEAVNEKDIIKLTDPQNRNLALRADSSIDVIRLVIKRLKSEAKKWFYIQPVFRYPTSEIYQIGAEWFEGDLQKTLEINKQILSRLNKNYTLQISHIKIPEIVCELTGLNLEDIKKMRIYKFNEEWLKKLIEVHSKEDLKNLSIYPEKIRPYLEEIKELADENTVVAPLYVTNLRYYTGVFYRFIKNNNVYAKGGEYQVEGIRSVGFSIYTDNLIKDIMNG</sequence>
<evidence type="ECO:0000259" key="1">
    <source>
        <dbReference type="Pfam" id="PF13393"/>
    </source>
</evidence>
<feature type="domain" description="Class II Histidinyl-tRNA synthetase (HisRS)-like catalytic core" evidence="1">
    <location>
        <begin position="16"/>
        <end position="167"/>
    </location>
</feature>
<comment type="caution">
    <text evidence="2">The sequence shown here is derived from an EMBL/GenBank/DDBJ whole genome shotgun (WGS) entry which is preliminary data.</text>
</comment>